<evidence type="ECO:0000256" key="1">
    <source>
        <dbReference type="ARBA" id="ARBA00007913"/>
    </source>
</evidence>
<dbReference type="SUPFAM" id="SSF52540">
    <property type="entry name" value="P-loop containing nucleoside triphosphate hydrolases"/>
    <property type="match status" value="1"/>
</dbReference>
<evidence type="ECO:0000313" key="9">
    <source>
        <dbReference type="Proteomes" id="UP000014074"/>
    </source>
</evidence>
<dbReference type="OrthoDB" id="6513042at2759"/>
<dbReference type="InterPro" id="IPR050534">
    <property type="entry name" value="Coronavir_polyprotein_1ab"/>
</dbReference>
<dbReference type="GO" id="GO:0016787">
    <property type="term" value="F:hydrolase activity"/>
    <property type="evidence" value="ECO:0007669"/>
    <property type="project" value="UniProtKB-KW"/>
</dbReference>
<dbReference type="InterPro" id="IPR041679">
    <property type="entry name" value="DNA2/NAM7-like_C"/>
</dbReference>
<dbReference type="GO" id="GO:0043139">
    <property type="term" value="F:5'-3' DNA helicase activity"/>
    <property type="evidence" value="ECO:0007669"/>
    <property type="project" value="TreeGrafter"/>
</dbReference>
<dbReference type="GO" id="GO:0005524">
    <property type="term" value="F:ATP binding"/>
    <property type="evidence" value="ECO:0007669"/>
    <property type="project" value="UniProtKB-KW"/>
</dbReference>
<feature type="domain" description="DNA2/NAM7 helicase helicase" evidence="6">
    <location>
        <begin position="249"/>
        <end position="503"/>
    </location>
</feature>
<dbReference type="EMBL" id="KB932984">
    <property type="protein sequence ID" value="EOO01644.1"/>
    <property type="molecule type" value="Genomic_DNA"/>
</dbReference>
<keyword evidence="4" id="KW-0347">Helicase</keyword>
<accession>R8BQN8</accession>
<dbReference type="HOGENOM" id="CLU_011691_0_0_1"/>
<evidence type="ECO:0000259" key="7">
    <source>
        <dbReference type="Pfam" id="PF13087"/>
    </source>
</evidence>
<evidence type="ECO:0000313" key="8">
    <source>
        <dbReference type="EMBL" id="EOO01644.1"/>
    </source>
</evidence>
<dbReference type="AlphaFoldDB" id="R8BQN8"/>
<dbReference type="PANTHER" id="PTHR43788">
    <property type="entry name" value="DNA2/NAM7 HELICASE FAMILY MEMBER"/>
    <property type="match status" value="1"/>
</dbReference>
<evidence type="ECO:0000256" key="4">
    <source>
        <dbReference type="ARBA" id="ARBA00022806"/>
    </source>
</evidence>
<name>R8BQN8_PHAM7</name>
<dbReference type="Proteomes" id="UP000014074">
    <property type="component" value="Unassembled WGS sequence"/>
</dbReference>
<keyword evidence="5" id="KW-0067">ATP-binding</keyword>
<dbReference type="GeneID" id="19323176"/>
<organism evidence="8 9">
    <name type="scientific">Phaeoacremonium minimum (strain UCR-PA7)</name>
    <name type="common">Esca disease fungus</name>
    <name type="synonym">Togninia minima</name>
    <dbReference type="NCBI Taxonomy" id="1286976"/>
    <lineage>
        <taxon>Eukaryota</taxon>
        <taxon>Fungi</taxon>
        <taxon>Dikarya</taxon>
        <taxon>Ascomycota</taxon>
        <taxon>Pezizomycotina</taxon>
        <taxon>Sordariomycetes</taxon>
        <taxon>Sordariomycetidae</taxon>
        <taxon>Togniniales</taxon>
        <taxon>Togniniaceae</taxon>
        <taxon>Phaeoacremonium</taxon>
    </lineage>
</organism>
<evidence type="ECO:0000256" key="2">
    <source>
        <dbReference type="ARBA" id="ARBA00022741"/>
    </source>
</evidence>
<dbReference type="Gene3D" id="3.40.50.300">
    <property type="entry name" value="P-loop containing nucleotide triphosphate hydrolases"/>
    <property type="match status" value="2"/>
</dbReference>
<proteinExistence type="inferred from homology"/>
<gene>
    <name evidence="8" type="ORF">UCRPA7_2882</name>
</gene>
<comment type="similarity">
    <text evidence="1">Belongs to the DNA2/NAM7 helicase family.</text>
</comment>
<dbReference type="InterPro" id="IPR027417">
    <property type="entry name" value="P-loop_NTPase"/>
</dbReference>
<dbReference type="PANTHER" id="PTHR43788:SF8">
    <property type="entry name" value="DNA-BINDING PROTEIN SMUBP-2"/>
    <property type="match status" value="1"/>
</dbReference>
<dbReference type="eggNOG" id="KOG1802">
    <property type="taxonomic scope" value="Eukaryota"/>
</dbReference>
<protein>
    <submittedName>
        <fullName evidence="8">Putative nonsense-mediated mrna decay protein 1 protein</fullName>
    </submittedName>
</protein>
<dbReference type="KEGG" id="tmn:UCRPA7_2882"/>
<keyword evidence="2" id="KW-0547">Nucleotide-binding</keyword>
<keyword evidence="9" id="KW-1185">Reference proteome</keyword>
<keyword evidence="3" id="KW-0378">Hydrolase</keyword>
<sequence length="979" mass="111113">MAGRGVSPIQPIYEFDDNREFDTRHRVGTEKEFSNESSNIEVFNSERFQFRAWVIASLGRSIKKSHWLFLVAPGDKTEWRLPHQGETCQIKLLSKTGRTEKSDWCVAERIENPGASLGLSEEEYQSYYAFKVFAPHNAHIRPMLDEEEGEDAGPAQKPLKLWPSKAVLINLLLHLSTATINAELGALNTLVHDHKRTRTFKQQAAFQYLMNFKNPAFTIDLFYHFPHLKDYISNPHDLPQKLISFLQGFDEHQRIAYQHLLAKLPCGICIIPGGPGAGKTHWNLILTCAIQYEDLVVHGPESTNKHGAKVLYLLDIDKPLLDDIANKMMRLYKELGLKKKAIRLHSWQYGNQGLNPRFLDNFMIMARVKSFKRTGPATETNCIAPTLEEAVWEYYEQNKAGRYCDLAYYLATALRYGKHTVYENFKTLVNDLYVDTLNTIDFIATTTVSAATRLGGFFKPDIVIFDESPQARELSTLVAIANYEPLAWILSGDHRQTGPFVISDDPSANPFASQLLVSTMERAHRAGATKYSLLINHRAFAGLERLASSLFYNNAMVSGHKEDELFPPTARYLQVYLERFISGHKCQEPRIIVWMDNSGEMQEGTGWYNQGHMTWVMQRALELLKDSMFQRIDKPERGTILIIVPYVEALHRYQQAIKQLQLGLQQQLNVDSRLEVRTIDTARGSEADVVFLDFVRHQGTESENHPHRLCVALTRARQAEIIMMNPGMCTKGRSSVPAVNLTRIWNHSARLGQIARLRRRGSPLMDKEWKPPIFPLPPGTPGIAIDIDSEIVDGMSKEEFRLTKPTSPAKMSQVPQTPVVEVSTPTIATGAIRESDTAVKPLQEEGLNKPVKEAVWEEALIERGSTERPVERAPVEEAFIEQTPNTCSWAEDEVCRLLDDLTRIVPERSLQEEDTSNLLGHLTRTVQEPHLLHGDALRLDNTERPMAPVNLQIPEEPVTKNTKRIIAEKDALPSGSDWW</sequence>
<evidence type="ECO:0000256" key="3">
    <source>
        <dbReference type="ARBA" id="ARBA00022801"/>
    </source>
</evidence>
<feature type="domain" description="DNA2/NAM7 helicase-like C-terminal" evidence="7">
    <location>
        <begin position="517"/>
        <end position="723"/>
    </location>
</feature>
<dbReference type="Pfam" id="PF13086">
    <property type="entry name" value="AAA_11"/>
    <property type="match status" value="1"/>
</dbReference>
<dbReference type="Pfam" id="PF13087">
    <property type="entry name" value="AAA_12"/>
    <property type="match status" value="1"/>
</dbReference>
<evidence type="ECO:0000259" key="6">
    <source>
        <dbReference type="Pfam" id="PF13086"/>
    </source>
</evidence>
<dbReference type="RefSeq" id="XP_007913586.1">
    <property type="nucleotide sequence ID" value="XM_007915395.1"/>
</dbReference>
<evidence type="ECO:0000256" key="5">
    <source>
        <dbReference type="ARBA" id="ARBA00022840"/>
    </source>
</evidence>
<dbReference type="InterPro" id="IPR041677">
    <property type="entry name" value="DNA2/NAM7_AAA_11"/>
</dbReference>
<reference evidence="9" key="1">
    <citation type="journal article" date="2013" name="Genome Announc.">
        <title>Draft genome sequence of the ascomycete Phaeoacremonium aleophilum strain UCR-PA7, a causal agent of the esca disease complex in grapevines.</title>
        <authorList>
            <person name="Blanco-Ulate B."/>
            <person name="Rolshausen P."/>
            <person name="Cantu D."/>
        </authorList>
    </citation>
    <scope>NUCLEOTIDE SEQUENCE [LARGE SCALE GENOMIC DNA]</scope>
    <source>
        <strain evidence="9">UCR-PA7</strain>
    </source>
</reference>